<organism evidence="4 5">
    <name type="scientific">Cytobacillus spartinae</name>
    <dbReference type="NCBI Taxonomy" id="3299023"/>
    <lineage>
        <taxon>Bacteria</taxon>
        <taxon>Bacillati</taxon>
        <taxon>Bacillota</taxon>
        <taxon>Bacilli</taxon>
        <taxon>Bacillales</taxon>
        <taxon>Bacillaceae</taxon>
        <taxon>Cytobacillus</taxon>
    </lineage>
</organism>
<dbReference type="Proteomes" id="UP001601059">
    <property type="component" value="Unassembled WGS sequence"/>
</dbReference>
<keyword evidence="2 4" id="KW-0378">Hydrolase</keyword>
<sequence>MTTNQDSTAFKSSSFWDYLGFKTLQFEKENVVIELDIQEHHLNAINTLHGGVHAAMIDNIIGATINSVTKLPSTTINLSINYFAPVETGIITARANLLQIGYRIVTGEGVITDSNGKIIAKGTGTFKILRPKNDSPNS</sequence>
<dbReference type="InterPro" id="IPR029069">
    <property type="entry name" value="HotDog_dom_sf"/>
</dbReference>
<keyword evidence="5" id="KW-1185">Reference proteome</keyword>
<reference evidence="4 5" key="1">
    <citation type="submission" date="2024-08" db="EMBL/GenBank/DDBJ databases">
        <title>Two novel Cytobacillus novel species.</title>
        <authorList>
            <person name="Liu G."/>
        </authorList>
    </citation>
    <scope>NUCLEOTIDE SEQUENCE [LARGE SCALE GENOMIC DNA]</scope>
    <source>
        <strain evidence="4 5">FJAT-54145</strain>
    </source>
</reference>
<evidence type="ECO:0000259" key="3">
    <source>
        <dbReference type="Pfam" id="PF03061"/>
    </source>
</evidence>
<proteinExistence type="inferred from homology"/>
<dbReference type="Pfam" id="PF03061">
    <property type="entry name" value="4HBT"/>
    <property type="match status" value="1"/>
</dbReference>
<dbReference type="EC" id="3.1.2.-" evidence="4"/>
<evidence type="ECO:0000313" key="4">
    <source>
        <dbReference type="EMBL" id="MFE8699436.1"/>
    </source>
</evidence>
<dbReference type="RefSeq" id="WP_389357636.1">
    <property type="nucleotide sequence ID" value="NZ_JBIACK010000001.1"/>
</dbReference>
<accession>A0ABW6K5J1</accession>
<dbReference type="PANTHER" id="PTHR21660:SF1">
    <property type="entry name" value="ACYL-COENZYME A THIOESTERASE 13"/>
    <property type="match status" value="1"/>
</dbReference>
<evidence type="ECO:0000313" key="5">
    <source>
        <dbReference type="Proteomes" id="UP001601059"/>
    </source>
</evidence>
<gene>
    <name evidence="4" type="ORF">ACFYKX_02235</name>
</gene>
<name>A0ABW6K5J1_9BACI</name>
<dbReference type="GO" id="GO:0016787">
    <property type="term" value="F:hydrolase activity"/>
    <property type="evidence" value="ECO:0007669"/>
    <property type="project" value="UniProtKB-KW"/>
</dbReference>
<evidence type="ECO:0000256" key="1">
    <source>
        <dbReference type="ARBA" id="ARBA00008324"/>
    </source>
</evidence>
<protein>
    <submittedName>
        <fullName evidence="4">PaaI family thioesterase</fullName>
        <ecNumber evidence="4">3.1.2.-</ecNumber>
    </submittedName>
</protein>
<dbReference type="PANTHER" id="PTHR21660">
    <property type="entry name" value="THIOESTERASE SUPERFAMILY MEMBER-RELATED"/>
    <property type="match status" value="1"/>
</dbReference>
<evidence type="ECO:0000256" key="2">
    <source>
        <dbReference type="ARBA" id="ARBA00022801"/>
    </source>
</evidence>
<dbReference type="EMBL" id="JBIACK010000001">
    <property type="protein sequence ID" value="MFE8699436.1"/>
    <property type="molecule type" value="Genomic_DNA"/>
</dbReference>
<feature type="domain" description="Thioesterase" evidence="3">
    <location>
        <begin position="46"/>
        <end position="118"/>
    </location>
</feature>
<dbReference type="CDD" id="cd03443">
    <property type="entry name" value="PaaI_thioesterase"/>
    <property type="match status" value="1"/>
</dbReference>
<dbReference type="InterPro" id="IPR003736">
    <property type="entry name" value="PAAI_dom"/>
</dbReference>
<dbReference type="SUPFAM" id="SSF54637">
    <property type="entry name" value="Thioesterase/thiol ester dehydrase-isomerase"/>
    <property type="match status" value="1"/>
</dbReference>
<dbReference type="Gene3D" id="3.10.129.10">
    <property type="entry name" value="Hotdog Thioesterase"/>
    <property type="match status" value="1"/>
</dbReference>
<dbReference type="InterPro" id="IPR006683">
    <property type="entry name" value="Thioestr_dom"/>
</dbReference>
<dbReference type="InterPro" id="IPR039298">
    <property type="entry name" value="ACOT13"/>
</dbReference>
<comment type="caution">
    <text evidence="4">The sequence shown here is derived from an EMBL/GenBank/DDBJ whole genome shotgun (WGS) entry which is preliminary data.</text>
</comment>
<comment type="similarity">
    <text evidence="1">Belongs to the thioesterase PaaI family.</text>
</comment>
<dbReference type="NCBIfam" id="TIGR00369">
    <property type="entry name" value="unchar_dom_1"/>
    <property type="match status" value="1"/>
</dbReference>